<sequence length="245" mass="25652">MPALFAVSSGIGRGHPGYLESVLAELKATGVTVPLRRAGGLGWRLARAGYALGAQGGLWSSAYNRLRSSSRPSPLQLALLDAGLRRRLSGCAGTVIVDHPLLAHLLAPVCRTAFLHAEIAAPPVCAVPEAWRTFVPLDFTARQLQTHGVKPEALNITGLVIEPALVPIAESAFSARLARLTSSDARLTVAFFTSGAYPRAHLDAIAVAARSVVAAGHQPVIYSGTCRALAARLRSATPAQVVDSD</sequence>
<protein>
    <submittedName>
        <fullName evidence="1">Uncharacterized protein</fullName>
    </submittedName>
</protein>
<name>A0A7C4CEA3_UNCW3</name>
<proteinExistence type="predicted"/>
<dbReference type="AlphaFoldDB" id="A0A7C4CEA3"/>
<gene>
    <name evidence="1" type="ORF">ENS41_06065</name>
</gene>
<reference evidence="1" key="1">
    <citation type="journal article" date="2020" name="mSystems">
        <title>Genome- and Community-Level Interaction Insights into Carbon Utilization and Element Cycling Functions of Hydrothermarchaeota in Hydrothermal Sediment.</title>
        <authorList>
            <person name="Zhou Z."/>
            <person name="Liu Y."/>
            <person name="Xu W."/>
            <person name="Pan J."/>
            <person name="Luo Z.H."/>
            <person name="Li M."/>
        </authorList>
    </citation>
    <scope>NUCLEOTIDE SEQUENCE [LARGE SCALE GENOMIC DNA]</scope>
    <source>
        <strain evidence="1">SpSt-488</strain>
    </source>
</reference>
<organism evidence="1">
    <name type="scientific">candidate division WOR-3 bacterium</name>
    <dbReference type="NCBI Taxonomy" id="2052148"/>
    <lineage>
        <taxon>Bacteria</taxon>
        <taxon>Bacteria division WOR-3</taxon>
    </lineage>
</organism>
<evidence type="ECO:0000313" key="1">
    <source>
        <dbReference type="EMBL" id="HGK28504.1"/>
    </source>
</evidence>
<accession>A0A7C4CEA3</accession>
<comment type="caution">
    <text evidence="1">The sequence shown here is derived from an EMBL/GenBank/DDBJ whole genome shotgun (WGS) entry which is preliminary data.</text>
</comment>
<dbReference type="EMBL" id="DSUT01000126">
    <property type="protein sequence ID" value="HGK28504.1"/>
    <property type="molecule type" value="Genomic_DNA"/>
</dbReference>